<dbReference type="CDD" id="cd03352">
    <property type="entry name" value="LbH_LpxD"/>
    <property type="match status" value="1"/>
</dbReference>
<dbReference type="GO" id="GO:0009245">
    <property type="term" value="P:lipid A biosynthetic process"/>
    <property type="evidence" value="ECO:0007669"/>
    <property type="project" value="UniProtKB-UniRule"/>
</dbReference>
<dbReference type="Pfam" id="PF14602">
    <property type="entry name" value="Hexapep_2"/>
    <property type="match status" value="2"/>
</dbReference>
<comment type="subunit">
    <text evidence="7">Homotrimer.</text>
</comment>
<gene>
    <name evidence="7" type="primary">lpxD</name>
    <name evidence="9" type="ORF">AUC70_15090</name>
</gene>
<keyword evidence="3 7" id="KW-0808">Transferase</keyword>
<dbReference type="Pfam" id="PF00132">
    <property type="entry name" value="Hexapep"/>
    <property type="match status" value="2"/>
</dbReference>
<accession>A0A1E3VTG0</accession>
<dbReference type="NCBIfam" id="NF002060">
    <property type="entry name" value="PRK00892.1"/>
    <property type="match status" value="1"/>
</dbReference>
<evidence type="ECO:0000256" key="3">
    <source>
        <dbReference type="ARBA" id="ARBA00022679"/>
    </source>
</evidence>
<comment type="caution">
    <text evidence="9">The sequence shown here is derived from an EMBL/GenBank/DDBJ whole genome shotgun (WGS) entry which is preliminary data.</text>
</comment>
<dbReference type="Gene3D" id="2.160.10.10">
    <property type="entry name" value="Hexapeptide repeat proteins"/>
    <property type="match status" value="1"/>
</dbReference>
<dbReference type="InterPro" id="IPR007691">
    <property type="entry name" value="LpxD"/>
</dbReference>
<keyword evidence="2 7" id="KW-0441">Lipid A biosynthesis</keyword>
<dbReference type="GO" id="GO:0016410">
    <property type="term" value="F:N-acyltransferase activity"/>
    <property type="evidence" value="ECO:0007669"/>
    <property type="project" value="InterPro"/>
</dbReference>
<evidence type="ECO:0000256" key="4">
    <source>
        <dbReference type="ARBA" id="ARBA00022737"/>
    </source>
</evidence>
<dbReference type="Pfam" id="PF04613">
    <property type="entry name" value="LpxD"/>
    <property type="match status" value="1"/>
</dbReference>
<keyword evidence="1 7" id="KW-0444">Lipid biosynthesis</keyword>
<dbReference type="GO" id="GO:0103118">
    <property type="term" value="F:UDP-3-O-[(3R)-3-hydroxyacyl]-glucosamine N-acyltransferase activity"/>
    <property type="evidence" value="ECO:0007669"/>
    <property type="project" value="UniProtKB-EC"/>
</dbReference>
<dbReference type="PROSITE" id="PS00101">
    <property type="entry name" value="HEXAPEP_TRANSFERASES"/>
    <property type="match status" value="2"/>
</dbReference>
<dbReference type="InterPro" id="IPR018357">
    <property type="entry name" value="Hexapep_transf_CS"/>
</dbReference>
<feature type="domain" description="UDP-3-O-[3-hydroxymyristoyl] glucosamine N-acyltransferase non-repeat region" evidence="8">
    <location>
        <begin position="35"/>
        <end position="100"/>
    </location>
</feature>
<evidence type="ECO:0000256" key="7">
    <source>
        <dbReference type="HAMAP-Rule" id="MF_00523"/>
    </source>
</evidence>
<dbReference type="InterPro" id="IPR011004">
    <property type="entry name" value="Trimer_LpxA-like_sf"/>
</dbReference>
<evidence type="ECO:0000256" key="2">
    <source>
        <dbReference type="ARBA" id="ARBA00022556"/>
    </source>
</evidence>
<dbReference type="AlphaFoldDB" id="A0A1E3VTG0"/>
<sequence>MEHPGFFDRGNPVSLRCVADAVGGELNSADDGLAEVDDLRALNDASATHLTFCTGPKYAKDLFATKARACLIKPSDVSLVPADVVPIITDAPHRAFAMAIGLLYPSSLHPEEDSPHATIGGPLVHPTAKIGEGVTIGPGAVIGREAKIGAGTTIAAGAVVGYRVFIGADCFVGPGASVTHALVGNRVTLHAGSRVGQDGFGYVMSPEGHFKIPQIGRVVIGDGVDLGANSTVDRGFLTDTKIGEGTKIDNLVQIAHNVVIGRHCIIISQTGIAGSAQLGDFVILGAQSGVVEHVKIGDGALIAGMAHVKDDVPSGARMGGTPARPFNEWAREIAAVRRLGKKRQQLDGSSPL</sequence>
<protein>
    <recommendedName>
        <fullName evidence="7">UDP-3-O-acylglucosamine N-acyltransferase</fullName>
        <ecNumber evidence="7">2.3.1.191</ecNumber>
    </recommendedName>
</protein>
<dbReference type="PANTHER" id="PTHR43378:SF2">
    <property type="entry name" value="UDP-3-O-ACYLGLUCOSAMINE N-ACYLTRANSFERASE 1, MITOCHONDRIAL-RELATED"/>
    <property type="match status" value="1"/>
</dbReference>
<dbReference type="UniPathway" id="UPA00973"/>
<comment type="pathway">
    <text evidence="7">Bacterial outer membrane biogenesis; LPS lipid A biosynthesis.</text>
</comment>
<proteinExistence type="inferred from homology"/>
<dbReference type="EC" id="2.3.1.191" evidence="7"/>
<organism evidence="9 10">
    <name type="scientific">Methyloceanibacter stevinii</name>
    <dbReference type="NCBI Taxonomy" id="1774970"/>
    <lineage>
        <taxon>Bacteria</taxon>
        <taxon>Pseudomonadati</taxon>
        <taxon>Pseudomonadota</taxon>
        <taxon>Alphaproteobacteria</taxon>
        <taxon>Hyphomicrobiales</taxon>
        <taxon>Hyphomicrobiaceae</taxon>
        <taxon>Methyloceanibacter</taxon>
    </lineage>
</organism>
<comment type="catalytic activity">
    <reaction evidence="7">
        <text>a UDP-3-O-[(3R)-3-hydroxyacyl]-alpha-D-glucosamine + a (3R)-hydroxyacyl-[ACP] = a UDP-2-N,3-O-bis[(3R)-3-hydroxyacyl]-alpha-D-glucosamine + holo-[ACP] + H(+)</text>
        <dbReference type="Rhea" id="RHEA:53836"/>
        <dbReference type="Rhea" id="RHEA-COMP:9685"/>
        <dbReference type="Rhea" id="RHEA-COMP:9945"/>
        <dbReference type="ChEBI" id="CHEBI:15378"/>
        <dbReference type="ChEBI" id="CHEBI:64479"/>
        <dbReference type="ChEBI" id="CHEBI:78827"/>
        <dbReference type="ChEBI" id="CHEBI:137740"/>
        <dbReference type="ChEBI" id="CHEBI:137748"/>
        <dbReference type="EC" id="2.3.1.191"/>
    </reaction>
</comment>
<dbReference type="InterPro" id="IPR020573">
    <property type="entry name" value="UDP_GlcNAc_AcTrfase_non-rep"/>
</dbReference>
<dbReference type="SUPFAM" id="SSF51161">
    <property type="entry name" value="Trimeric LpxA-like enzymes"/>
    <property type="match status" value="1"/>
</dbReference>
<evidence type="ECO:0000313" key="9">
    <source>
        <dbReference type="EMBL" id="ODR96581.1"/>
    </source>
</evidence>
<evidence type="ECO:0000313" key="10">
    <source>
        <dbReference type="Proteomes" id="UP000094172"/>
    </source>
</evidence>
<dbReference type="HAMAP" id="MF_00523">
    <property type="entry name" value="LpxD"/>
    <property type="match status" value="1"/>
</dbReference>
<dbReference type="EMBL" id="LPWE01000004">
    <property type="protein sequence ID" value="ODR96581.1"/>
    <property type="molecule type" value="Genomic_DNA"/>
</dbReference>
<evidence type="ECO:0000256" key="5">
    <source>
        <dbReference type="ARBA" id="ARBA00023098"/>
    </source>
</evidence>
<keyword evidence="6 7" id="KW-0012">Acyltransferase</keyword>
<dbReference type="NCBIfam" id="TIGR01853">
    <property type="entry name" value="lipid_A_lpxD"/>
    <property type="match status" value="1"/>
</dbReference>
<dbReference type="PANTHER" id="PTHR43378">
    <property type="entry name" value="UDP-3-O-ACYLGLUCOSAMINE N-ACYLTRANSFERASE"/>
    <property type="match status" value="1"/>
</dbReference>
<dbReference type="STRING" id="1774970.AUC70_15090"/>
<comment type="similarity">
    <text evidence="7">Belongs to the transferase hexapeptide repeat family. LpxD subfamily.</text>
</comment>
<evidence type="ECO:0000256" key="1">
    <source>
        <dbReference type="ARBA" id="ARBA00022516"/>
    </source>
</evidence>
<name>A0A1E3VTG0_9HYPH</name>
<keyword evidence="10" id="KW-1185">Reference proteome</keyword>
<keyword evidence="4 7" id="KW-0677">Repeat</keyword>
<dbReference type="GO" id="GO:0016020">
    <property type="term" value="C:membrane"/>
    <property type="evidence" value="ECO:0007669"/>
    <property type="project" value="GOC"/>
</dbReference>
<keyword evidence="5 7" id="KW-0443">Lipid metabolism</keyword>
<dbReference type="InterPro" id="IPR001451">
    <property type="entry name" value="Hexapep"/>
</dbReference>
<dbReference type="Gene3D" id="3.40.1390.10">
    <property type="entry name" value="MurE/MurF, N-terminal domain"/>
    <property type="match status" value="1"/>
</dbReference>
<evidence type="ECO:0000256" key="6">
    <source>
        <dbReference type="ARBA" id="ARBA00023315"/>
    </source>
</evidence>
<reference evidence="9 10" key="1">
    <citation type="journal article" date="2016" name="Environ. Microbiol.">
        <title>New Methyloceanibacter diversity from North Sea sediments includes methanotroph containing solely the soluble methane monooxygenase.</title>
        <authorList>
            <person name="Vekeman B."/>
            <person name="Kerckhof F.M."/>
            <person name="Cremers G."/>
            <person name="de Vos P."/>
            <person name="Vandamme P."/>
            <person name="Boon N."/>
            <person name="Op den Camp H.J."/>
            <person name="Heylen K."/>
        </authorList>
    </citation>
    <scope>NUCLEOTIDE SEQUENCE [LARGE SCALE GENOMIC DNA]</scope>
    <source>
        <strain evidence="9 10">R-67176</strain>
    </source>
</reference>
<evidence type="ECO:0000259" key="8">
    <source>
        <dbReference type="Pfam" id="PF04613"/>
    </source>
</evidence>
<comment type="function">
    <text evidence="7">Catalyzes the N-acylation of UDP-3-O-acylglucosamine using 3-hydroxyacyl-ACP as the acyl donor. Is involved in the biosynthesis of lipid A, a phosphorylated glycolipid that anchors the lipopolysaccharide to the outer membrane of the cell.</text>
</comment>
<dbReference type="Proteomes" id="UP000094172">
    <property type="component" value="Unassembled WGS sequence"/>
</dbReference>
<feature type="active site" description="Proton acceptor" evidence="7">
    <location>
        <position position="256"/>
    </location>
</feature>